<dbReference type="GO" id="GO:0016162">
    <property type="term" value="F:cellulose 1,4-beta-cellobiosidase activity"/>
    <property type="evidence" value="ECO:0007669"/>
    <property type="project" value="UniProtKB-EC"/>
</dbReference>
<keyword evidence="10 20" id="KW-1133">Transmembrane helix</keyword>
<dbReference type="OrthoDB" id="10260134at2759"/>
<comment type="similarity">
    <text evidence="3">Belongs to the glycosyl hydrolase 7 (cellulase C) family.</text>
</comment>
<dbReference type="GO" id="GO:0016717">
    <property type="term" value="F:oxidoreductase activity, acting on paired donors, with oxidation of a pair of donors resulting in the reduction of molecular oxygen to two molecules of water"/>
    <property type="evidence" value="ECO:0007669"/>
    <property type="project" value="InterPro"/>
</dbReference>
<keyword evidence="17" id="KW-0624">Polysaccharide degradation</keyword>
<dbReference type="InterPro" id="IPR013320">
    <property type="entry name" value="ConA-like_dom_sf"/>
</dbReference>
<feature type="transmembrane region" description="Helical" evidence="20">
    <location>
        <begin position="431"/>
        <end position="449"/>
    </location>
</feature>
<sequence>MDADGGSSRFPTNKAGANYGTGYCDAQCPHDIKFINGEANTLDWGATSQNSGGGKYGACCAELDIWEANSMSNAFTSHPCTSEGQTRCSSPEECGSGDGNRYKGVCDKDGCDFNPYRMGNQTFYGPGSQFDIDTTRKFTIVTQFVTSDNTATGDLVEIRRLFKQDSRVVPMPNSVWDSLNGVNSITDSMCDASKKLFGDQNDHAAKGGLARMGKQMANGMTLAMSLWSDHAAYCLWLDSIYPAEADSSKPGVKRDFQSTAHVYPSRVPSAAMMSFSQFKKEANWFMVYYLTVVHLGAFEGIRRLFFCKWETYPLFFIVYYFTGLGITMGAHRLWAHRSYKAHGIVRFFLMLCNSLANQGTIFHWSRDHRVHHKYSDTVADPHNSGRGFFFAHMGWLLVKKDPRVLEAGTKLNYDDLWADWTVVVQEKLNPWGQLFMCFVVPTIVGVHFINEDWKNALFILGFLRYVVVLHATWLVNSAAHFYGYQTYDNIPPRENWFVSIWAIGEGWHNWHHKFPYDYATSEFGATAQFNPTKLTIDFMALLGLVTDRKRATEIWGKIKESKEKGSKFQDPNGDDPSKAFSELKAKAN</sequence>
<accession>A0A2P4YLE5</accession>
<comment type="similarity">
    <text evidence="4 18">Belongs to the fatty acid desaturase type 1 family.</text>
</comment>
<evidence type="ECO:0000256" key="1">
    <source>
        <dbReference type="ARBA" id="ARBA00001641"/>
    </source>
</evidence>
<protein>
    <recommendedName>
        <fullName evidence="5">cellulose 1,4-beta-cellobiosidase (non-reducing end)</fullName>
        <ecNumber evidence="5">3.2.1.91</ecNumber>
    </recommendedName>
</protein>
<dbReference type="EC" id="3.2.1.91" evidence="5"/>
<keyword evidence="9" id="KW-0276">Fatty acid metabolism</keyword>
<organism evidence="21 22">
    <name type="scientific">Phytophthora palmivora</name>
    <dbReference type="NCBI Taxonomy" id="4796"/>
    <lineage>
        <taxon>Eukaryota</taxon>
        <taxon>Sar</taxon>
        <taxon>Stramenopiles</taxon>
        <taxon>Oomycota</taxon>
        <taxon>Peronosporomycetes</taxon>
        <taxon>Peronosporales</taxon>
        <taxon>Peronosporaceae</taxon>
        <taxon>Phytophthora</taxon>
    </lineage>
</organism>
<dbReference type="AlphaFoldDB" id="A0A2P4YLE5"/>
<evidence type="ECO:0000256" key="5">
    <source>
        <dbReference type="ARBA" id="ARBA00012561"/>
    </source>
</evidence>
<dbReference type="InterPro" id="IPR037019">
    <property type="entry name" value="Glyco_hydro_7_sf"/>
</dbReference>
<feature type="transmembrane region" description="Helical" evidence="20">
    <location>
        <begin position="282"/>
        <end position="301"/>
    </location>
</feature>
<comment type="catalytic activity">
    <reaction evidence="1">
        <text>Hydrolysis of (1-&gt;4)-beta-D-glucosidic linkages in cellulose and cellotetraose, releasing cellobiose from the non-reducing ends of the chains.</text>
        <dbReference type="EC" id="3.2.1.91"/>
    </reaction>
</comment>
<evidence type="ECO:0000256" key="4">
    <source>
        <dbReference type="ARBA" id="ARBA00009295"/>
    </source>
</evidence>
<keyword evidence="18" id="KW-0275">Fatty acid biosynthesis</keyword>
<evidence type="ECO:0000256" key="6">
    <source>
        <dbReference type="ARBA" id="ARBA00022692"/>
    </source>
</evidence>
<evidence type="ECO:0000313" key="22">
    <source>
        <dbReference type="Proteomes" id="UP000237271"/>
    </source>
</evidence>
<evidence type="ECO:0000256" key="19">
    <source>
        <dbReference type="SAM" id="MobiDB-lite"/>
    </source>
</evidence>
<feature type="transmembrane region" description="Helical" evidence="20">
    <location>
        <begin position="456"/>
        <end position="475"/>
    </location>
</feature>
<feature type="compositionally biased region" description="Basic and acidic residues" evidence="19">
    <location>
        <begin position="575"/>
        <end position="588"/>
    </location>
</feature>
<evidence type="ECO:0000256" key="3">
    <source>
        <dbReference type="ARBA" id="ARBA00006044"/>
    </source>
</evidence>
<keyword evidence="15" id="KW-0119">Carbohydrate metabolism</keyword>
<keyword evidence="13" id="KW-0443">Lipid metabolism</keyword>
<dbReference type="GO" id="GO:0016020">
    <property type="term" value="C:membrane"/>
    <property type="evidence" value="ECO:0007669"/>
    <property type="project" value="UniProtKB-SubCell"/>
</dbReference>
<dbReference type="PANTHER" id="PTHR33753">
    <property type="entry name" value="1,4-BETA-D-GLUCAN CELLOBIOHYDROLASE B"/>
    <property type="match status" value="1"/>
</dbReference>
<evidence type="ECO:0000256" key="11">
    <source>
        <dbReference type="ARBA" id="ARBA00023001"/>
    </source>
</evidence>
<dbReference type="GO" id="GO:0006633">
    <property type="term" value="P:fatty acid biosynthetic process"/>
    <property type="evidence" value="ECO:0007669"/>
    <property type="project" value="UniProtKB-KW"/>
</dbReference>
<evidence type="ECO:0000256" key="8">
    <source>
        <dbReference type="ARBA" id="ARBA00022801"/>
    </source>
</evidence>
<keyword evidence="18" id="KW-0444">Lipid biosynthesis</keyword>
<dbReference type="SUPFAM" id="SSF49899">
    <property type="entry name" value="Concanavalin A-like lectins/glucanases"/>
    <property type="match status" value="1"/>
</dbReference>
<comment type="subcellular location">
    <subcellularLocation>
        <location evidence="2">Membrane</location>
        <topology evidence="2">Multi-pass membrane protein</topology>
    </subcellularLocation>
</comment>
<evidence type="ECO:0000256" key="18">
    <source>
        <dbReference type="RuleBase" id="RU000581"/>
    </source>
</evidence>
<dbReference type="CDD" id="cd03505">
    <property type="entry name" value="Delta9-FADS-like"/>
    <property type="match status" value="1"/>
</dbReference>
<evidence type="ECO:0000256" key="10">
    <source>
        <dbReference type="ARBA" id="ARBA00022989"/>
    </source>
</evidence>
<evidence type="ECO:0000256" key="13">
    <source>
        <dbReference type="ARBA" id="ARBA00023098"/>
    </source>
</evidence>
<evidence type="ECO:0000256" key="16">
    <source>
        <dbReference type="ARBA" id="ARBA00023295"/>
    </source>
</evidence>
<dbReference type="Gene3D" id="2.70.100.10">
    <property type="entry name" value="Glycoside hydrolase, family 7, domain"/>
    <property type="match status" value="1"/>
</dbReference>
<gene>
    <name evidence="21" type="ORF">PHPALM_3828</name>
</gene>
<evidence type="ECO:0000313" key="21">
    <source>
        <dbReference type="EMBL" id="POM78622.1"/>
    </source>
</evidence>
<evidence type="ECO:0000256" key="12">
    <source>
        <dbReference type="ARBA" id="ARBA00023002"/>
    </source>
</evidence>
<keyword evidence="22" id="KW-1185">Reference proteome</keyword>
<dbReference type="PRINTS" id="PR00075">
    <property type="entry name" value="FACDDSATRASE"/>
</dbReference>
<proteinExistence type="inferred from homology"/>
<keyword evidence="11" id="KW-0136">Cellulose degradation</keyword>
<comment type="domain">
    <text evidence="18">The histidine box domains are involved in binding the catalytic metal ions.</text>
</comment>
<evidence type="ECO:0000256" key="7">
    <source>
        <dbReference type="ARBA" id="ARBA00022729"/>
    </source>
</evidence>
<dbReference type="GO" id="GO:0030245">
    <property type="term" value="P:cellulose catabolic process"/>
    <property type="evidence" value="ECO:0007669"/>
    <property type="project" value="UniProtKB-KW"/>
</dbReference>
<feature type="transmembrane region" description="Helical" evidence="20">
    <location>
        <begin position="313"/>
        <end position="335"/>
    </location>
</feature>
<keyword evidence="16" id="KW-0326">Glycosidase</keyword>
<dbReference type="PANTHER" id="PTHR33753:SF2">
    <property type="entry name" value="GLYCOSIDE HYDROLASE FAMILY 7 PROTEIN"/>
    <property type="match status" value="1"/>
</dbReference>
<keyword evidence="12 18" id="KW-0560">Oxidoreductase</keyword>
<evidence type="ECO:0000256" key="14">
    <source>
        <dbReference type="ARBA" id="ARBA00023136"/>
    </source>
</evidence>
<evidence type="ECO:0000256" key="15">
    <source>
        <dbReference type="ARBA" id="ARBA00023277"/>
    </source>
</evidence>
<dbReference type="InterPro" id="IPR015876">
    <property type="entry name" value="Acyl-CoA_DS"/>
</dbReference>
<dbReference type="Pfam" id="PF00840">
    <property type="entry name" value="Glyco_hydro_7"/>
    <property type="match status" value="1"/>
</dbReference>
<evidence type="ECO:0000256" key="20">
    <source>
        <dbReference type="SAM" id="Phobius"/>
    </source>
</evidence>
<evidence type="ECO:0000256" key="9">
    <source>
        <dbReference type="ARBA" id="ARBA00022832"/>
    </source>
</evidence>
<keyword evidence="7" id="KW-0732">Signal</keyword>
<keyword evidence="6 18" id="KW-0812">Transmembrane</keyword>
<evidence type="ECO:0000256" key="17">
    <source>
        <dbReference type="ARBA" id="ARBA00023326"/>
    </source>
</evidence>
<keyword evidence="14 20" id="KW-0472">Membrane</keyword>
<dbReference type="EMBL" id="NCKW01001952">
    <property type="protein sequence ID" value="POM78622.1"/>
    <property type="molecule type" value="Genomic_DNA"/>
</dbReference>
<dbReference type="InterPro" id="IPR001722">
    <property type="entry name" value="Glyco_hydro_7"/>
</dbReference>
<evidence type="ECO:0000256" key="2">
    <source>
        <dbReference type="ARBA" id="ARBA00004141"/>
    </source>
</evidence>
<dbReference type="Proteomes" id="UP000237271">
    <property type="component" value="Unassembled WGS sequence"/>
</dbReference>
<feature type="region of interest" description="Disordered" evidence="19">
    <location>
        <begin position="561"/>
        <end position="588"/>
    </location>
</feature>
<keyword evidence="8" id="KW-0378">Hydrolase</keyword>
<reference evidence="21 22" key="1">
    <citation type="journal article" date="2017" name="Genome Biol. Evol.">
        <title>Phytophthora megakarya and P. palmivora, closely related causal agents of cacao black pod rot, underwent increases in genome sizes and gene numbers by different mechanisms.</title>
        <authorList>
            <person name="Ali S.S."/>
            <person name="Shao J."/>
            <person name="Lary D.J."/>
            <person name="Kronmiller B."/>
            <person name="Shen D."/>
            <person name="Strem M.D."/>
            <person name="Amoako-Attah I."/>
            <person name="Akrofi A.Y."/>
            <person name="Begoude B.A."/>
            <person name="Ten Hoopen G.M."/>
            <person name="Coulibaly K."/>
            <person name="Kebe B.I."/>
            <person name="Melnick R.L."/>
            <person name="Guiltinan M.J."/>
            <person name="Tyler B.M."/>
            <person name="Meinhardt L.W."/>
            <person name="Bailey B.A."/>
        </authorList>
    </citation>
    <scope>NUCLEOTIDE SEQUENCE [LARGE SCALE GENOMIC DNA]</scope>
    <source>
        <strain evidence="22">sbr112.9</strain>
    </source>
</reference>
<comment type="cofactor">
    <cofactor evidence="18">
        <name>Fe(2+)</name>
        <dbReference type="ChEBI" id="CHEBI:29033"/>
    </cofactor>
</comment>
<comment type="caution">
    <text evidence="21">The sequence shown here is derived from an EMBL/GenBank/DDBJ whole genome shotgun (WGS) entry which is preliminary data.</text>
</comment>
<name>A0A2P4YLE5_9STRA</name>